<gene>
    <name evidence="1" type="ORF">SK128_006265</name>
</gene>
<name>A0AAN8WN94_HALRR</name>
<keyword evidence="2" id="KW-1185">Reference proteome</keyword>
<organism evidence="1 2">
    <name type="scientific">Halocaridina rubra</name>
    <name type="common">Hawaiian red shrimp</name>
    <dbReference type="NCBI Taxonomy" id="373956"/>
    <lineage>
        <taxon>Eukaryota</taxon>
        <taxon>Metazoa</taxon>
        <taxon>Ecdysozoa</taxon>
        <taxon>Arthropoda</taxon>
        <taxon>Crustacea</taxon>
        <taxon>Multicrustacea</taxon>
        <taxon>Malacostraca</taxon>
        <taxon>Eumalacostraca</taxon>
        <taxon>Eucarida</taxon>
        <taxon>Decapoda</taxon>
        <taxon>Pleocyemata</taxon>
        <taxon>Caridea</taxon>
        <taxon>Atyoidea</taxon>
        <taxon>Atyidae</taxon>
        <taxon>Halocaridina</taxon>
    </lineage>
</organism>
<dbReference type="AlphaFoldDB" id="A0AAN8WN94"/>
<evidence type="ECO:0000313" key="2">
    <source>
        <dbReference type="Proteomes" id="UP001381693"/>
    </source>
</evidence>
<evidence type="ECO:0000313" key="1">
    <source>
        <dbReference type="EMBL" id="KAK7069225.1"/>
    </source>
</evidence>
<accession>A0AAN8WN94</accession>
<dbReference type="Proteomes" id="UP001381693">
    <property type="component" value="Unassembled WGS sequence"/>
</dbReference>
<comment type="caution">
    <text evidence="1">The sequence shown here is derived from an EMBL/GenBank/DDBJ whole genome shotgun (WGS) entry which is preliminary data.</text>
</comment>
<protein>
    <submittedName>
        <fullName evidence="1">Uncharacterized protein</fullName>
    </submittedName>
</protein>
<dbReference type="EMBL" id="JAXCGZ010016997">
    <property type="protein sequence ID" value="KAK7069225.1"/>
    <property type="molecule type" value="Genomic_DNA"/>
</dbReference>
<proteinExistence type="predicted"/>
<sequence>ASNVCTLKVYVTIFNFGRFLYRDTGLGYNPLCILYPSLSVSCHVSIRGCRLFIRVKDFMYGVGLCRCLTCMTPSSDEASLTISASVLPPLASQPTAFPLPNNKASSLPLRCLNASCNSKIVRIFSSSGIASKVTLHSSVSCISSRRTSCHWQMVFTMLLEWDLNAATSVVYILYSYQESIVGE</sequence>
<feature type="non-terminal residue" evidence="1">
    <location>
        <position position="1"/>
    </location>
</feature>
<reference evidence="1 2" key="1">
    <citation type="submission" date="2023-11" db="EMBL/GenBank/DDBJ databases">
        <title>Halocaridina rubra genome assembly.</title>
        <authorList>
            <person name="Smith C."/>
        </authorList>
    </citation>
    <scope>NUCLEOTIDE SEQUENCE [LARGE SCALE GENOMIC DNA]</scope>
    <source>
        <strain evidence="1">EP-1</strain>
        <tissue evidence="1">Whole</tissue>
    </source>
</reference>